<dbReference type="AlphaFoldDB" id="A0A8H7TBU7"/>
<dbReference type="OrthoDB" id="10462623at2759"/>
<comment type="caution">
    <text evidence="1">The sequence shown here is derived from an EMBL/GenBank/DDBJ whole genome shotgun (WGS) entry which is preliminary data.</text>
</comment>
<proteinExistence type="predicted"/>
<dbReference type="EMBL" id="JAFJYH010000122">
    <property type="protein sequence ID" value="KAG4418714.1"/>
    <property type="molecule type" value="Genomic_DNA"/>
</dbReference>
<protein>
    <submittedName>
        <fullName evidence="1">Uncharacterized protein</fullName>
    </submittedName>
</protein>
<sequence length="108" mass="11701">MVISKSSRQNLPAQSRIAEAYGRGYLQGVFHGININAQDHESAQRLFSKLSIQGSSDQDPARRVVENLVNGAIENGGRRIEEATPAHNSAVTKEIEDVGETVRGLGET</sequence>
<evidence type="ECO:0000313" key="2">
    <source>
        <dbReference type="Proteomes" id="UP000664132"/>
    </source>
</evidence>
<name>A0A8H7TBU7_9HELO</name>
<dbReference type="Proteomes" id="UP000664132">
    <property type="component" value="Unassembled WGS sequence"/>
</dbReference>
<reference evidence="1" key="1">
    <citation type="submission" date="2021-02" db="EMBL/GenBank/DDBJ databases">
        <title>Genome sequence Cadophora malorum strain M34.</title>
        <authorList>
            <person name="Stefanovic E."/>
            <person name="Vu D."/>
            <person name="Scully C."/>
            <person name="Dijksterhuis J."/>
            <person name="Roader J."/>
            <person name="Houbraken J."/>
        </authorList>
    </citation>
    <scope>NUCLEOTIDE SEQUENCE</scope>
    <source>
        <strain evidence="1">M34</strain>
    </source>
</reference>
<keyword evidence="2" id="KW-1185">Reference proteome</keyword>
<evidence type="ECO:0000313" key="1">
    <source>
        <dbReference type="EMBL" id="KAG4418714.1"/>
    </source>
</evidence>
<organism evidence="1 2">
    <name type="scientific">Cadophora malorum</name>
    <dbReference type="NCBI Taxonomy" id="108018"/>
    <lineage>
        <taxon>Eukaryota</taxon>
        <taxon>Fungi</taxon>
        <taxon>Dikarya</taxon>
        <taxon>Ascomycota</taxon>
        <taxon>Pezizomycotina</taxon>
        <taxon>Leotiomycetes</taxon>
        <taxon>Helotiales</taxon>
        <taxon>Ploettnerulaceae</taxon>
        <taxon>Cadophora</taxon>
    </lineage>
</organism>
<accession>A0A8H7TBU7</accession>
<gene>
    <name evidence="1" type="ORF">IFR04_008159</name>
</gene>